<dbReference type="InterPro" id="IPR018247">
    <property type="entry name" value="EF_Hand_1_Ca_BS"/>
</dbReference>
<evidence type="ECO:0000313" key="4">
    <source>
        <dbReference type="Proteomes" id="UP000176850"/>
    </source>
</evidence>
<proteinExistence type="predicted"/>
<dbReference type="InterPro" id="IPR036439">
    <property type="entry name" value="Dockerin_dom_sf"/>
</dbReference>
<dbReference type="CDD" id="cd14256">
    <property type="entry name" value="Dockerin_I"/>
    <property type="match status" value="1"/>
</dbReference>
<dbReference type="Proteomes" id="UP000176850">
    <property type="component" value="Unassembled WGS sequence"/>
</dbReference>
<sequence length="513" mass="53536">MEFTTKFKVLIIGIVIFLTTFLIAFFINKYVLQGKASGTDIAIVIAPETSTFEGTKEVNLVLQAPSGTKISAFNLGFKTTGSISVRDSRDPKVMSSTGEDTSVFTPLVKSKERIAYGSLKGDSDLPQEVVIPIVLGCDGVGGGTFTIDTTPPSQAVGTVSGAEFTFGTVRPGNYTCSKADGGGSTLPVGIGAHFSPATATIATGQSSTTNFIIDGFITGQKVSSFDVTLQSLPNAQLTVSQTSLSPDGSCQLAVNTWDPSAGTLRLVGICKNTTLLDSVLLPVTIKVPSTLTGASKIQISKLEVVGPQAPTGYTASKGEFSYSTTGGTGGPPAGGGNTHIILTLRLQGIQAKPKSVSSLAFRIGLTNKTMDAPVYQNGTFTTDDKRLFHGNVGFNVPSGGGYCILIKGPMHLQKKICDAGATETFPGTYKSDKGQITLNSGDNTFDFSKVYMMSCDLPAQDGICNAYDMSLIRNFLGHSEADALKAADINGDGVVNGTDWALAIASLSIKLDD</sequence>
<dbReference type="Gene3D" id="1.10.1330.10">
    <property type="entry name" value="Dockerin domain"/>
    <property type="match status" value="1"/>
</dbReference>
<comment type="caution">
    <text evidence="3">The sequence shown here is derived from an EMBL/GenBank/DDBJ whole genome shotgun (WGS) entry which is preliminary data.</text>
</comment>
<dbReference type="AlphaFoldDB" id="A0A1F7GEM9"/>
<name>A0A1F7GEM9_9BACT</name>
<keyword evidence="1" id="KW-1133">Transmembrane helix</keyword>
<protein>
    <recommendedName>
        <fullName evidence="2">Dockerin domain-containing protein</fullName>
    </recommendedName>
</protein>
<dbReference type="GO" id="GO:0004553">
    <property type="term" value="F:hydrolase activity, hydrolyzing O-glycosyl compounds"/>
    <property type="evidence" value="ECO:0007669"/>
    <property type="project" value="InterPro"/>
</dbReference>
<dbReference type="Pfam" id="PF00404">
    <property type="entry name" value="Dockerin_1"/>
    <property type="match status" value="1"/>
</dbReference>
<accession>A0A1F7GEM9</accession>
<dbReference type="PROSITE" id="PS00018">
    <property type="entry name" value="EF_HAND_1"/>
    <property type="match status" value="1"/>
</dbReference>
<evidence type="ECO:0000313" key="3">
    <source>
        <dbReference type="EMBL" id="OGK17410.1"/>
    </source>
</evidence>
<dbReference type="GO" id="GO:0000272">
    <property type="term" value="P:polysaccharide catabolic process"/>
    <property type="evidence" value="ECO:0007669"/>
    <property type="project" value="InterPro"/>
</dbReference>
<dbReference type="InterPro" id="IPR016134">
    <property type="entry name" value="Dockerin_dom"/>
</dbReference>
<feature type="transmembrane region" description="Helical" evidence="1">
    <location>
        <begin position="7"/>
        <end position="27"/>
    </location>
</feature>
<dbReference type="SUPFAM" id="SSF63446">
    <property type="entry name" value="Type I dockerin domain"/>
    <property type="match status" value="1"/>
</dbReference>
<organism evidence="3 4">
    <name type="scientific">Candidatus Roizmanbacteria bacterium RIFCSPHIGHO2_01_FULL_39_24</name>
    <dbReference type="NCBI Taxonomy" id="1802032"/>
    <lineage>
        <taxon>Bacteria</taxon>
        <taxon>Candidatus Roizmaniibacteriota</taxon>
    </lineage>
</organism>
<feature type="domain" description="Dockerin" evidence="2">
    <location>
        <begin position="450"/>
        <end position="513"/>
    </location>
</feature>
<dbReference type="PROSITE" id="PS51766">
    <property type="entry name" value="DOCKERIN"/>
    <property type="match status" value="1"/>
</dbReference>
<reference evidence="3 4" key="1">
    <citation type="journal article" date="2016" name="Nat. Commun.">
        <title>Thousands of microbial genomes shed light on interconnected biogeochemical processes in an aquifer system.</title>
        <authorList>
            <person name="Anantharaman K."/>
            <person name="Brown C.T."/>
            <person name="Hug L.A."/>
            <person name="Sharon I."/>
            <person name="Castelle C.J."/>
            <person name="Probst A.J."/>
            <person name="Thomas B.C."/>
            <person name="Singh A."/>
            <person name="Wilkins M.J."/>
            <person name="Karaoz U."/>
            <person name="Brodie E.L."/>
            <person name="Williams K.H."/>
            <person name="Hubbard S.S."/>
            <person name="Banfield J.F."/>
        </authorList>
    </citation>
    <scope>NUCLEOTIDE SEQUENCE [LARGE SCALE GENOMIC DNA]</scope>
</reference>
<dbReference type="InterPro" id="IPR002105">
    <property type="entry name" value="Dockerin_1_rpt"/>
</dbReference>
<gene>
    <name evidence="3" type="ORF">A2799_01715</name>
</gene>
<keyword evidence="1" id="KW-0812">Transmembrane</keyword>
<dbReference type="EMBL" id="MFZH01000047">
    <property type="protein sequence ID" value="OGK17410.1"/>
    <property type="molecule type" value="Genomic_DNA"/>
</dbReference>
<evidence type="ECO:0000256" key="1">
    <source>
        <dbReference type="SAM" id="Phobius"/>
    </source>
</evidence>
<keyword evidence="1" id="KW-0472">Membrane</keyword>
<evidence type="ECO:0000259" key="2">
    <source>
        <dbReference type="PROSITE" id="PS51766"/>
    </source>
</evidence>